<dbReference type="PANTHER" id="PTHR43685">
    <property type="entry name" value="GLYCOSYLTRANSFERASE"/>
    <property type="match status" value="1"/>
</dbReference>
<accession>A0ABW1TTT0</accession>
<evidence type="ECO:0000259" key="2">
    <source>
        <dbReference type="Pfam" id="PF00535"/>
    </source>
</evidence>
<comment type="caution">
    <text evidence="4">The sequence shown here is derived from an EMBL/GenBank/DDBJ whole genome shotgun (WGS) entry which is preliminary data.</text>
</comment>
<gene>
    <name evidence="4" type="ORF">ACFQND_01375</name>
</gene>
<dbReference type="CDD" id="cd06420">
    <property type="entry name" value="GT2_Chondriotin_Pol_N"/>
    <property type="match status" value="1"/>
</dbReference>
<dbReference type="Proteomes" id="UP001596270">
    <property type="component" value="Unassembled WGS sequence"/>
</dbReference>
<sequence>MKISFIVLTYNRTDALLAVLRSLAGQCGAGHEVLIADDGSNPQQVDLLYKNCPAFECPVRHVWHRDTGFTAAAARNLGAHLSTGDYLVFLDGDCVPNKGFVKAQTRLAEKGLFVNGSRVLLSERLTARVINGEIDLLRQPAVFWWQARLQGDSNKLLHMLYWPWSLFRVKQGFKWHGIRSCNLAVWRQDFVAVNGFDETFEGWGHEDADLVLRLSHQGIQRKNGFLATEVYHLWHRESQRDQESVNKQKVLQRMKTRLVQADKGLREIEIGHDTSVTVTQLH</sequence>
<evidence type="ECO:0000259" key="3">
    <source>
        <dbReference type="Pfam" id="PF02709"/>
    </source>
</evidence>
<dbReference type="InterPro" id="IPR050834">
    <property type="entry name" value="Glycosyltransf_2"/>
</dbReference>
<dbReference type="InterPro" id="IPR001173">
    <property type="entry name" value="Glyco_trans_2-like"/>
</dbReference>
<feature type="domain" description="Glycosyltransferase 2-like" evidence="2">
    <location>
        <begin position="4"/>
        <end position="119"/>
    </location>
</feature>
<evidence type="ECO:0000256" key="1">
    <source>
        <dbReference type="ARBA" id="ARBA00022679"/>
    </source>
</evidence>
<dbReference type="RefSeq" id="WP_371435503.1">
    <property type="nucleotide sequence ID" value="NZ_JBHSRS010000002.1"/>
</dbReference>
<dbReference type="InterPro" id="IPR027791">
    <property type="entry name" value="Galactosyl_T_C"/>
</dbReference>
<proteinExistence type="predicted"/>
<name>A0ABW1TTT0_9BURK</name>
<dbReference type="PANTHER" id="PTHR43685:SF3">
    <property type="entry name" value="SLR2126 PROTEIN"/>
    <property type="match status" value="1"/>
</dbReference>
<dbReference type="InterPro" id="IPR029044">
    <property type="entry name" value="Nucleotide-diphossugar_trans"/>
</dbReference>
<feature type="domain" description="Galactosyltransferase C-terminal" evidence="3">
    <location>
        <begin position="173"/>
        <end position="221"/>
    </location>
</feature>
<keyword evidence="5" id="KW-1185">Reference proteome</keyword>
<dbReference type="Pfam" id="PF00535">
    <property type="entry name" value="Glycos_transf_2"/>
    <property type="match status" value="1"/>
</dbReference>
<dbReference type="SUPFAM" id="SSF53448">
    <property type="entry name" value="Nucleotide-diphospho-sugar transferases"/>
    <property type="match status" value="1"/>
</dbReference>
<organism evidence="4 5">
    <name type="scientific">Polaromonas aquatica</name>
    <dbReference type="NCBI Taxonomy" id="332657"/>
    <lineage>
        <taxon>Bacteria</taxon>
        <taxon>Pseudomonadati</taxon>
        <taxon>Pseudomonadota</taxon>
        <taxon>Betaproteobacteria</taxon>
        <taxon>Burkholderiales</taxon>
        <taxon>Comamonadaceae</taxon>
        <taxon>Polaromonas</taxon>
    </lineage>
</organism>
<dbReference type="Pfam" id="PF02709">
    <property type="entry name" value="Glyco_transf_7C"/>
    <property type="match status" value="1"/>
</dbReference>
<dbReference type="Gene3D" id="3.90.550.10">
    <property type="entry name" value="Spore Coat Polysaccharide Biosynthesis Protein SpsA, Chain A"/>
    <property type="match status" value="1"/>
</dbReference>
<reference evidence="5" key="1">
    <citation type="journal article" date="2019" name="Int. J. Syst. Evol. Microbiol.">
        <title>The Global Catalogue of Microorganisms (GCM) 10K type strain sequencing project: providing services to taxonomists for standard genome sequencing and annotation.</title>
        <authorList>
            <consortium name="The Broad Institute Genomics Platform"/>
            <consortium name="The Broad Institute Genome Sequencing Center for Infectious Disease"/>
            <person name="Wu L."/>
            <person name="Ma J."/>
        </authorList>
    </citation>
    <scope>NUCLEOTIDE SEQUENCE [LARGE SCALE GENOMIC DNA]</scope>
    <source>
        <strain evidence="5">CCUG 39402</strain>
    </source>
</reference>
<dbReference type="EMBL" id="JBHSRS010000002">
    <property type="protein sequence ID" value="MFC6279891.1"/>
    <property type="molecule type" value="Genomic_DNA"/>
</dbReference>
<evidence type="ECO:0000313" key="4">
    <source>
        <dbReference type="EMBL" id="MFC6279891.1"/>
    </source>
</evidence>
<protein>
    <submittedName>
        <fullName evidence="4">Glycosyltransferase family 2 protein</fullName>
    </submittedName>
</protein>
<evidence type="ECO:0000313" key="5">
    <source>
        <dbReference type="Proteomes" id="UP001596270"/>
    </source>
</evidence>
<keyword evidence="1" id="KW-0808">Transferase</keyword>